<dbReference type="GO" id="GO:0005886">
    <property type="term" value="C:plasma membrane"/>
    <property type="evidence" value="ECO:0007669"/>
    <property type="project" value="UniProtKB-SubCell"/>
</dbReference>
<evidence type="ECO:0000313" key="9">
    <source>
        <dbReference type="Proteomes" id="UP000316609"/>
    </source>
</evidence>
<reference evidence="8 9" key="1">
    <citation type="journal article" date="2019" name="Nat. Microbiol.">
        <title>Mediterranean grassland soil C-N compound turnover is dependent on rainfall and depth, and is mediated by genomically divergent microorganisms.</title>
        <authorList>
            <person name="Diamond S."/>
            <person name="Andeer P.F."/>
            <person name="Li Z."/>
            <person name="Crits-Christoph A."/>
            <person name="Burstein D."/>
            <person name="Anantharaman K."/>
            <person name="Lane K.R."/>
            <person name="Thomas B.C."/>
            <person name="Pan C."/>
            <person name="Northen T.R."/>
            <person name="Banfield J.F."/>
        </authorList>
    </citation>
    <scope>NUCLEOTIDE SEQUENCE [LARGE SCALE GENOMIC DNA]</scope>
    <source>
        <strain evidence="8">WS_8</strain>
    </source>
</reference>
<accession>A0A538TUW2</accession>
<feature type="domain" description="Polysaccharide chain length determinant N-terminal" evidence="7">
    <location>
        <begin position="5"/>
        <end position="98"/>
    </location>
</feature>
<evidence type="ECO:0000256" key="3">
    <source>
        <dbReference type="ARBA" id="ARBA00022692"/>
    </source>
</evidence>
<evidence type="ECO:0000256" key="1">
    <source>
        <dbReference type="ARBA" id="ARBA00004651"/>
    </source>
</evidence>
<comment type="subcellular location">
    <subcellularLocation>
        <location evidence="1">Cell membrane</location>
        <topology evidence="1">Multi-pass membrane protein</topology>
    </subcellularLocation>
</comment>
<dbReference type="PANTHER" id="PTHR32309">
    <property type="entry name" value="TYROSINE-PROTEIN KINASE"/>
    <property type="match status" value="1"/>
</dbReference>
<name>A0A538TUW2_UNCEI</name>
<keyword evidence="4 6" id="KW-1133">Transmembrane helix</keyword>
<dbReference type="EMBL" id="VBOY01000041">
    <property type="protein sequence ID" value="TMQ67410.1"/>
    <property type="molecule type" value="Genomic_DNA"/>
</dbReference>
<keyword evidence="3 6" id="KW-0812">Transmembrane</keyword>
<keyword evidence="5 6" id="KW-0472">Membrane</keyword>
<dbReference type="InterPro" id="IPR003856">
    <property type="entry name" value="LPS_length_determ_N"/>
</dbReference>
<feature type="non-terminal residue" evidence="8">
    <location>
        <position position="154"/>
    </location>
</feature>
<dbReference type="Pfam" id="PF02706">
    <property type="entry name" value="Wzz"/>
    <property type="match status" value="1"/>
</dbReference>
<evidence type="ECO:0000256" key="6">
    <source>
        <dbReference type="SAM" id="Phobius"/>
    </source>
</evidence>
<evidence type="ECO:0000256" key="2">
    <source>
        <dbReference type="ARBA" id="ARBA00022475"/>
    </source>
</evidence>
<dbReference type="PANTHER" id="PTHR32309:SF31">
    <property type="entry name" value="CAPSULAR EXOPOLYSACCHARIDE FAMILY"/>
    <property type="match status" value="1"/>
</dbReference>
<comment type="caution">
    <text evidence="8">The sequence shown here is derived from an EMBL/GenBank/DDBJ whole genome shotgun (WGS) entry which is preliminary data.</text>
</comment>
<sequence length="154" mass="16950">MFRTDEVDLRHYGLILRRWKRVILGAVGVCVALAVIFNVVTVPAYQATTRLEVRKEPSRSALTGAETGADDWHSDNVTLFTAAELITSRGLMRDVVETLRAKGLLRIDPPRAQAWRRLTAWFAAIGAARSAPAGATGAQEPEIDWLLSILKVTP</sequence>
<organism evidence="8 9">
    <name type="scientific">Eiseniibacteriota bacterium</name>
    <dbReference type="NCBI Taxonomy" id="2212470"/>
    <lineage>
        <taxon>Bacteria</taxon>
        <taxon>Candidatus Eiseniibacteriota</taxon>
    </lineage>
</organism>
<dbReference type="InterPro" id="IPR050445">
    <property type="entry name" value="Bact_polysacc_biosynth/exp"/>
</dbReference>
<feature type="transmembrane region" description="Helical" evidence="6">
    <location>
        <begin position="21"/>
        <end position="45"/>
    </location>
</feature>
<evidence type="ECO:0000313" key="8">
    <source>
        <dbReference type="EMBL" id="TMQ67410.1"/>
    </source>
</evidence>
<evidence type="ECO:0000256" key="5">
    <source>
        <dbReference type="ARBA" id="ARBA00023136"/>
    </source>
</evidence>
<dbReference type="Proteomes" id="UP000316609">
    <property type="component" value="Unassembled WGS sequence"/>
</dbReference>
<dbReference type="AlphaFoldDB" id="A0A538TUW2"/>
<keyword evidence="2" id="KW-1003">Cell membrane</keyword>
<gene>
    <name evidence="8" type="ORF">E6K78_05125</name>
</gene>
<proteinExistence type="predicted"/>
<evidence type="ECO:0000256" key="4">
    <source>
        <dbReference type="ARBA" id="ARBA00022989"/>
    </source>
</evidence>
<evidence type="ECO:0000259" key="7">
    <source>
        <dbReference type="Pfam" id="PF02706"/>
    </source>
</evidence>
<protein>
    <recommendedName>
        <fullName evidence="7">Polysaccharide chain length determinant N-terminal domain-containing protein</fullName>
    </recommendedName>
</protein>